<dbReference type="EMBL" id="JACXVP010000004">
    <property type="protein sequence ID" value="KAG5609769.1"/>
    <property type="molecule type" value="Genomic_DNA"/>
</dbReference>
<accession>A0A9J5ZA87</accession>
<dbReference type="AlphaFoldDB" id="A0A9J5ZA87"/>
<comment type="caution">
    <text evidence="1">The sequence shown here is derived from an EMBL/GenBank/DDBJ whole genome shotgun (WGS) entry which is preliminary data.</text>
</comment>
<reference evidence="1 2" key="1">
    <citation type="submission" date="2020-09" db="EMBL/GenBank/DDBJ databases">
        <title>De no assembly of potato wild relative species, Solanum commersonii.</title>
        <authorList>
            <person name="Cho K."/>
        </authorList>
    </citation>
    <scope>NUCLEOTIDE SEQUENCE [LARGE SCALE GENOMIC DNA]</scope>
    <source>
        <strain evidence="1">LZ3.2</strain>
        <tissue evidence="1">Leaf</tissue>
    </source>
</reference>
<organism evidence="1 2">
    <name type="scientific">Solanum commersonii</name>
    <name type="common">Commerson's wild potato</name>
    <name type="synonym">Commerson's nightshade</name>
    <dbReference type="NCBI Taxonomy" id="4109"/>
    <lineage>
        <taxon>Eukaryota</taxon>
        <taxon>Viridiplantae</taxon>
        <taxon>Streptophyta</taxon>
        <taxon>Embryophyta</taxon>
        <taxon>Tracheophyta</taxon>
        <taxon>Spermatophyta</taxon>
        <taxon>Magnoliopsida</taxon>
        <taxon>eudicotyledons</taxon>
        <taxon>Gunneridae</taxon>
        <taxon>Pentapetalae</taxon>
        <taxon>asterids</taxon>
        <taxon>lamiids</taxon>
        <taxon>Solanales</taxon>
        <taxon>Solanaceae</taxon>
        <taxon>Solanoideae</taxon>
        <taxon>Solaneae</taxon>
        <taxon>Solanum</taxon>
    </lineage>
</organism>
<dbReference type="Proteomes" id="UP000824120">
    <property type="component" value="Chromosome 4"/>
</dbReference>
<evidence type="ECO:0000313" key="2">
    <source>
        <dbReference type="Proteomes" id="UP000824120"/>
    </source>
</evidence>
<name>A0A9J5ZA87_SOLCO</name>
<keyword evidence="2" id="KW-1185">Reference proteome</keyword>
<sequence length="168" mass="19350">MADVDSSNVVVQAHYLVIIEIRSIDKVSKLELKHCIESSNLKCELKVHQYDKFASNLSGVVWFEYKLRYARISYSVISYPDICWSSEPKGQKKLSKFFERQQKLRIKPKGQHLDGRLDAGEEPPCTNGMSNSLWLLRVSISIDFEPLIENSDFANDWMPLNHRPEGSC</sequence>
<proteinExistence type="predicted"/>
<protein>
    <submittedName>
        <fullName evidence="1">Uncharacterized protein</fullName>
    </submittedName>
</protein>
<gene>
    <name evidence="1" type="ORF">H5410_021050</name>
</gene>
<evidence type="ECO:0000313" key="1">
    <source>
        <dbReference type="EMBL" id="KAG5609769.1"/>
    </source>
</evidence>